<feature type="disulfide bond" evidence="1">
    <location>
        <begin position="48"/>
        <end position="66"/>
    </location>
</feature>
<dbReference type="AlphaFoldDB" id="A0A811RRJ2"/>
<evidence type="ECO:0000313" key="3">
    <source>
        <dbReference type="Proteomes" id="UP000604825"/>
    </source>
</evidence>
<proteinExistence type="predicted"/>
<dbReference type="EMBL" id="CAJGYO010000016">
    <property type="protein sequence ID" value="CAD6273249.1"/>
    <property type="molecule type" value="Genomic_DNA"/>
</dbReference>
<dbReference type="InterPro" id="IPR001938">
    <property type="entry name" value="Thaumatin"/>
</dbReference>
<dbReference type="SMART" id="SM00205">
    <property type="entry name" value="THN"/>
    <property type="match status" value="1"/>
</dbReference>
<keyword evidence="3" id="KW-1185">Reference proteome</keyword>
<organism evidence="2 3">
    <name type="scientific">Miscanthus lutarioriparius</name>
    <dbReference type="NCBI Taxonomy" id="422564"/>
    <lineage>
        <taxon>Eukaryota</taxon>
        <taxon>Viridiplantae</taxon>
        <taxon>Streptophyta</taxon>
        <taxon>Embryophyta</taxon>
        <taxon>Tracheophyta</taxon>
        <taxon>Spermatophyta</taxon>
        <taxon>Magnoliopsida</taxon>
        <taxon>Liliopsida</taxon>
        <taxon>Poales</taxon>
        <taxon>Poaceae</taxon>
        <taxon>PACMAD clade</taxon>
        <taxon>Panicoideae</taxon>
        <taxon>Andropogonodae</taxon>
        <taxon>Andropogoneae</taxon>
        <taxon>Saccharinae</taxon>
        <taxon>Miscanthus</taxon>
    </lineage>
</organism>
<dbReference type="OrthoDB" id="430315at2759"/>
<keyword evidence="1" id="KW-1015">Disulfide bond</keyword>
<name>A0A811RRJ2_9POAL</name>
<dbReference type="PIRSF" id="PIRSF002703">
    <property type="entry name" value="Thaumatin"/>
    <property type="match status" value="1"/>
</dbReference>
<dbReference type="InterPro" id="IPR037176">
    <property type="entry name" value="Osmotin/thaumatin-like_sf"/>
</dbReference>
<comment type="caution">
    <text evidence="2">The sequence shown here is derived from an EMBL/GenBank/DDBJ whole genome shotgun (WGS) entry which is preliminary data.</text>
</comment>
<gene>
    <name evidence="2" type="ORF">NCGR_LOCUS56515</name>
</gene>
<protein>
    <recommendedName>
        <fullName evidence="4">Thaumatin-like protein</fullName>
    </recommendedName>
</protein>
<dbReference type="Proteomes" id="UP000604825">
    <property type="component" value="Unassembled WGS sequence"/>
</dbReference>
<dbReference type="PROSITE" id="PS51367">
    <property type="entry name" value="THAUMATIN_2"/>
    <property type="match status" value="1"/>
</dbReference>
<reference evidence="2" key="1">
    <citation type="submission" date="2020-10" db="EMBL/GenBank/DDBJ databases">
        <authorList>
            <person name="Han B."/>
            <person name="Lu T."/>
            <person name="Zhao Q."/>
            <person name="Huang X."/>
            <person name="Zhao Y."/>
        </authorList>
    </citation>
    <scope>NUCLEOTIDE SEQUENCE</scope>
</reference>
<accession>A0A811RRJ2</accession>
<evidence type="ECO:0000313" key="2">
    <source>
        <dbReference type="EMBL" id="CAD6273249.1"/>
    </source>
</evidence>
<sequence>MDGTGGMDFYDVSLVDGFNLPVLVAPQGADAGGNCAPAGCVVDLNGGCPAELRVKSKAAGAGVVACKSACQAFGSPLHRRVRESR</sequence>
<dbReference type="InterPro" id="IPR018517">
    <property type="entry name" value="tRNA_hU_synthase_CS"/>
</dbReference>
<evidence type="ECO:0000256" key="1">
    <source>
        <dbReference type="PIRSR" id="PIRSR002703-1"/>
    </source>
</evidence>
<dbReference type="PANTHER" id="PTHR31048">
    <property type="entry name" value="OS03G0233200 PROTEIN"/>
    <property type="match status" value="1"/>
</dbReference>
<dbReference type="SUPFAM" id="SSF49870">
    <property type="entry name" value="Osmotin, thaumatin-like protein"/>
    <property type="match status" value="1"/>
</dbReference>
<dbReference type="Gene3D" id="2.60.110.10">
    <property type="entry name" value="Thaumatin"/>
    <property type="match status" value="1"/>
</dbReference>
<dbReference type="Pfam" id="PF00314">
    <property type="entry name" value="Thaumatin"/>
    <property type="match status" value="1"/>
</dbReference>
<dbReference type="GO" id="GO:0050660">
    <property type="term" value="F:flavin adenine dinucleotide binding"/>
    <property type="evidence" value="ECO:0007669"/>
    <property type="project" value="InterPro"/>
</dbReference>
<dbReference type="GO" id="GO:0017150">
    <property type="term" value="F:tRNA dihydrouridine synthase activity"/>
    <property type="evidence" value="ECO:0007669"/>
    <property type="project" value="InterPro"/>
</dbReference>
<dbReference type="PROSITE" id="PS01136">
    <property type="entry name" value="UPF0034"/>
    <property type="match status" value="1"/>
</dbReference>
<evidence type="ECO:0008006" key="4">
    <source>
        <dbReference type="Google" id="ProtNLM"/>
    </source>
</evidence>